<feature type="chain" id="PRO_5041418428" evidence="1">
    <location>
        <begin position="23"/>
        <end position="150"/>
    </location>
</feature>
<comment type="caution">
    <text evidence="2">The sequence shown here is derived from an EMBL/GenBank/DDBJ whole genome shotgun (WGS) entry which is preliminary data.</text>
</comment>
<feature type="signal peptide" evidence="1">
    <location>
        <begin position="1"/>
        <end position="22"/>
    </location>
</feature>
<gene>
    <name evidence="2" type="ORF">NKR19_g5011</name>
</gene>
<organism evidence="2 3">
    <name type="scientific">Coniochaeta hoffmannii</name>
    <dbReference type="NCBI Taxonomy" id="91930"/>
    <lineage>
        <taxon>Eukaryota</taxon>
        <taxon>Fungi</taxon>
        <taxon>Dikarya</taxon>
        <taxon>Ascomycota</taxon>
        <taxon>Pezizomycotina</taxon>
        <taxon>Sordariomycetes</taxon>
        <taxon>Sordariomycetidae</taxon>
        <taxon>Coniochaetales</taxon>
        <taxon>Coniochaetaceae</taxon>
        <taxon>Coniochaeta</taxon>
    </lineage>
</organism>
<keyword evidence="1" id="KW-0732">Signal</keyword>
<evidence type="ECO:0000313" key="3">
    <source>
        <dbReference type="Proteomes" id="UP001174691"/>
    </source>
</evidence>
<sequence length="150" mass="14978">MKLTTSTTGLLLGLMSAWSCTAAPAEEIGLAIPTTCTKKTACHTYTAYTTPVTNLVCPMYISVTTSKVPCANACCPKTPTRTVTATSCRACPTGCVIPTETVTMTTGCKTTVTPIVTGLPGGGGSVTLIPGGGGGAATSSASVTLRPGRV</sequence>
<dbReference type="Proteomes" id="UP001174691">
    <property type="component" value="Unassembled WGS sequence"/>
</dbReference>
<reference evidence="2" key="1">
    <citation type="submission" date="2022-07" db="EMBL/GenBank/DDBJ databases">
        <title>Fungi with potential for degradation of polypropylene.</title>
        <authorList>
            <person name="Gostincar C."/>
        </authorList>
    </citation>
    <scope>NUCLEOTIDE SEQUENCE</scope>
    <source>
        <strain evidence="2">EXF-13287</strain>
    </source>
</reference>
<proteinExistence type="predicted"/>
<accession>A0AA38RJU3</accession>
<keyword evidence="3" id="KW-1185">Reference proteome</keyword>
<evidence type="ECO:0000256" key="1">
    <source>
        <dbReference type="SAM" id="SignalP"/>
    </source>
</evidence>
<evidence type="ECO:0000313" key="2">
    <source>
        <dbReference type="EMBL" id="KAJ9151061.1"/>
    </source>
</evidence>
<dbReference type="AlphaFoldDB" id="A0AA38RJU3"/>
<protein>
    <submittedName>
        <fullName evidence="2">Uncharacterized protein</fullName>
    </submittedName>
</protein>
<dbReference type="EMBL" id="JANBVN010000066">
    <property type="protein sequence ID" value="KAJ9151061.1"/>
    <property type="molecule type" value="Genomic_DNA"/>
</dbReference>
<name>A0AA38RJU3_9PEZI</name>